<keyword evidence="1" id="KW-0812">Transmembrane</keyword>
<sequence length="184" mass="21469">MQITRLPYVRVQQSPSPYEGENILHIAIIHRRTELVQWLERCTTADAAERLHEEDEGDDLASIFTYDRIGNNGLHLADIRDLLDVYDFALRYVMTEKQLTPIKFWLDSRTPLILYFIHDGRVRPHALFVRMRTLLVMGFTGEVNYDNNYGSGGRMNSFTQVLVLCYIILVMIVLVNLLYHVRPL</sequence>
<keyword evidence="1" id="KW-1133">Transmembrane helix</keyword>
<comment type="caution">
    <text evidence="2">The sequence shown here is derived from an EMBL/GenBank/DDBJ whole genome shotgun (WGS) entry which is preliminary data.</text>
</comment>
<keyword evidence="1" id="KW-0472">Membrane</keyword>
<evidence type="ECO:0000256" key="1">
    <source>
        <dbReference type="SAM" id="Phobius"/>
    </source>
</evidence>
<evidence type="ECO:0000313" key="2">
    <source>
        <dbReference type="EMBL" id="KAF4128318.1"/>
    </source>
</evidence>
<reference evidence="2" key="1">
    <citation type="submission" date="2020-03" db="EMBL/GenBank/DDBJ databases">
        <title>Hybrid Assembly of Korean Phytophthora infestans isolates.</title>
        <authorList>
            <person name="Prokchorchik M."/>
            <person name="Lee Y."/>
            <person name="Seo J."/>
            <person name="Cho J.-H."/>
            <person name="Park Y.-E."/>
            <person name="Jang D.-C."/>
            <person name="Im J.-S."/>
            <person name="Choi J.-G."/>
            <person name="Park H.-J."/>
            <person name="Lee G.-B."/>
            <person name="Lee Y.-G."/>
            <person name="Hong S.-Y."/>
            <person name="Cho K."/>
            <person name="Sohn K.H."/>
        </authorList>
    </citation>
    <scope>NUCLEOTIDE SEQUENCE</scope>
    <source>
        <strain evidence="2">KR_2_A2</strain>
    </source>
</reference>
<dbReference type="EMBL" id="JAACNO010003131">
    <property type="protein sequence ID" value="KAF4128318.1"/>
    <property type="molecule type" value="Genomic_DNA"/>
</dbReference>
<feature type="transmembrane region" description="Helical" evidence="1">
    <location>
        <begin position="161"/>
        <end position="181"/>
    </location>
</feature>
<evidence type="ECO:0000313" key="3">
    <source>
        <dbReference type="Proteomes" id="UP000704712"/>
    </source>
</evidence>
<dbReference type="AlphaFoldDB" id="A0A8S9TQS7"/>
<organism evidence="2 3">
    <name type="scientific">Phytophthora infestans</name>
    <name type="common">Potato late blight agent</name>
    <name type="synonym">Botrytis infestans</name>
    <dbReference type="NCBI Taxonomy" id="4787"/>
    <lineage>
        <taxon>Eukaryota</taxon>
        <taxon>Sar</taxon>
        <taxon>Stramenopiles</taxon>
        <taxon>Oomycota</taxon>
        <taxon>Peronosporomycetes</taxon>
        <taxon>Peronosporales</taxon>
        <taxon>Peronosporaceae</taxon>
        <taxon>Phytophthora</taxon>
    </lineage>
</organism>
<proteinExistence type="predicted"/>
<dbReference type="Proteomes" id="UP000704712">
    <property type="component" value="Unassembled WGS sequence"/>
</dbReference>
<accession>A0A8S9TQS7</accession>
<name>A0A8S9TQS7_PHYIN</name>
<protein>
    <submittedName>
        <fullName evidence="2">Uncharacterized protein</fullName>
    </submittedName>
</protein>
<gene>
    <name evidence="2" type="ORF">GN958_ATG22490</name>
</gene>